<dbReference type="Proteomes" id="UP000634004">
    <property type="component" value="Unassembled WGS sequence"/>
</dbReference>
<dbReference type="InterPro" id="IPR029044">
    <property type="entry name" value="Nucleotide-diphossugar_trans"/>
</dbReference>
<dbReference type="SUPFAM" id="SSF53448">
    <property type="entry name" value="Nucleotide-diphospho-sugar transferases"/>
    <property type="match status" value="1"/>
</dbReference>
<keyword evidence="3 9" id="KW-0808">Transferase</keyword>
<evidence type="ECO:0000259" key="8">
    <source>
        <dbReference type="Pfam" id="PF00535"/>
    </source>
</evidence>
<dbReference type="RefSeq" id="WP_233353955.1">
    <property type="nucleotide sequence ID" value="NZ_BMZH01000002.1"/>
</dbReference>
<dbReference type="PANTHER" id="PTHR48090:SF1">
    <property type="entry name" value="PROPHAGE BACTOPRENOL GLUCOSYL TRANSFERASE HOMOLOG"/>
    <property type="match status" value="1"/>
</dbReference>
<name>A0A8J3G1B1_9PROT</name>
<reference evidence="9" key="1">
    <citation type="journal article" date="2014" name="Int. J. Syst. Evol. Microbiol.">
        <title>Complete genome sequence of Corynebacterium casei LMG S-19264T (=DSM 44701T), isolated from a smear-ripened cheese.</title>
        <authorList>
            <consortium name="US DOE Joint Genome Institute (JGI-PGF)"/>
            <person name="Walter F."/>
            <person name="Albersmeier A."/>
            <person name="Kalinowski J."/>
            <person name="Ruckert C."/>
        </authorList>
    </citation>
    <scope>NUCLEOTIDE SEQUENCE</scope>
    <source>
        <strain evidence="9">KCTC 32513</strain>
    </source>
</reference>
<dbReference type="PANTHER" id="PTHR48090">
    <property type="entry name" value="UNDECAPRENYL-PHOSPHATE 4-DEOXY-4-FORMAMIDO-L-ARABINOSE TRANSFERASE-RELATED"/>
    <property type="match status" value="1"/>
</dbReference>
<organism evidence="9 10">
    <name type="scientific">Algimonas arctica</name>
    <dbReference type="NCBI Taxonomy" id="1479486"/>
    <lineage>
        <taxon>Bacteria</taxon>
        <taxon>Pseudomonadati</taxon>
        <taxon>Pseudomonadota</taxon>
        <taxon>Alphaproteobacteria</taxon>
        <taxon>Maricaulales</taxon>
        <taxon>Robiginitomaculaceae</taxon>
        <taxon>Algimonas</taxon>
    </lineage>
</organism>
<gene>
    <name evidence="9" type="ORF">GCM10009069_05630</name>
</gene>
<feature type="domain" description="Glycosyltransferase 2-like" evidence="8">
    <location>
        <begin position="14"/>
        <end position="176"/>
    </location>
</feature>
<dbReference type="InterPro" id="IPR050256">
    <property type="entry name" value="Glycosyltransferase_2"/>
</dbReference>
<reference evidence="9" key="2">
    <citation type="submission" date="2020-09" db="EMBL/GenBank/DDBJ databases">
        <authorList>
            <person name="Sun Q."/>
            <person name="Kim S."/>
        </authorList>
    </citation>
    <scope>NUCLEOTIDE SEQUENCE</scope>
    <source>
        <strain evidence="9">KCTC 32513</strain>
    </source>
</reference>
<evidence type="ECO:0000256" key="3">
    <source>
        <dbReference type="ARBA" id="ARBA00022679"/>
    </source>
</evidence>
<dbReference type="GO" id="GO:0016757">
    <property type="term" value="F:glycosyltransferase activity"/>
    <property type="evidence" value="ECO:0007669"/>
    <property type="project" value="UniProtKB-KW"/>
</dbReference>
<dbReference type="Gene3D" id="3.90.550.10">
    <property type="entry name" value="Spore Coat Polysaccharide Biosynthesis Protein SpsA, Chain A"/>
    <property type="match status" value="1"/>
</dbReference>
<dbReference type="AlphaFoldDB" id="A0A8J3G1B1"/>
<keyword evidence="5 7" id="KW-1133">Transmembrane helix</keyword>
<dbReference type="CDD" id="cd04187">
    <property type="entry name" value="DPM1_like_bac"/>
    <property type="match status" value="1"/>
</dbReference>
<comment type="subcellular location">
    <subcellularLocation>
        <location evidence="1">Membrane</location>
        <topology evidence="1">Multi-pass membrane protein</topology>
    </subcellularLocation>
</comment>
<dbReference type="Pfam" id="PF00535">
    <property type="entry name" value="Glycos_transf_2"/>
    <property type="match status" value="1"/>
</dbReference>
<dbReference type="InterPro" id="IPR001173">
    <property type="entry name" value="Glyco_trans_2-like"/>
</dbReference>
<evidence type="ECO:0000313" key="10">
    <source>
        <dbReference type="Proteomes" id="UP000634004"/>
    </source>
</evidence>
<evidence type="ECO:0000313" key="9">
    <source>
        <dbReference type="EMBL" id="GHA85363.1"/>
    </source>
</evidence>
<feature type="transmembrane region" description="Helical" evidence="7">
    <location>
        <begin position="244"/>
        <end position="264"/>
    </location>
</feature>
<keyword evidence="6 7" id="KW-0472">Membrane</keyword>
<evidence type="ECO:0000256" key="7">
    <source>
        <dbReference type="SAM" id="Phobius"/>
    </source>
</evidence>
<dbReference type="EMBL" id="BMZH01000002">
    <property type="protein sequence ID" value="GHA85363.1"/>
    <property type="molecule type" value="Genomic_DNA"/>
</dbReference>
<sequence length="323" mass="36197">MKFPLNVTFLMLLSIVVPTYGAPQRLAALASRIKESVNSITGVDYELILVNDACPQGSWEVILNIIATDPKVKALNLSRNFGQHYAITAGLDVSKGDWVVVMDCDLQDLPEEIPALFNAAQEGYDIIFASREDRQDSAFKKLGSSVFYKILSYATDTHQTSRVANFGIYSRKVIDALLRFNEQLRFLPVNARWLGFKTKELTVSHAAREEGKSSYSLTKLVRLAFDVIFSFSNKPMGMLLKIGFSIAVLSVFVALTFVLRYFFIDVPVQGWTGIMVSLWFMFGCLLFAIGVVGVYVAKAFDEAKQRPIYIVDEILTYNDMNAN</sequence>
<evidence type="ECO:0000256" key="2">
    <source>
        <dbReference type="ARBA" id="ARBA00022676"/>
    </source>
</evidence>
<keyword evidence="4 7" id="KW-0812">Transmembrane</keyword>
<dbReference type="GO" id="GO:0005886">
    <property type="term" value="C:plasma membrane"/>
    <property type="evidence" value="ECO:0007669"/>
    <property type="project" value="TreeGrafter"/>
</dbReference>
<keyword evidence="2" id="KW-0328">Glycosyltransferase</keyword>
<evidence type="ECO:0000256" key="4">
    <source>
        <dbReference type="ARBA" id="ARBA00022692"/>
    </source>
</evidence>
<feature type="transmembrane region" description="Helical" evidence="7">
    <location>
        <begin position="276"/>
        <end position="297"/>
    </location>
</feature>
<comment type="caution">
    <text evidence="9">The sequence shown here is derived from an EMBL/GenBank/DDBJ whole genome shotgun (WGS) entry which is preliminary data.</text>
</comment>
<evidence type="ECO:0000256" key="5">
    <source>
        <dbReference type="ARBA" id="ARBA00022989"/>
    </source>
</evidence>
<accession>A0A8J3G1B1</accession>
<keyword evidence="10" id="KW-1185">Reference proteome</keyword>
<protein>
    <submittedName>
        <fullName evidence="9">Glycosyl transferase</fullName>
    </submittedName>
</protein>
<proteinExistence type="predicted"/>
<evidence type="ECO:0000256" key="1">
    <source>
        <dbReference type="ARBA" id="ARBA00004141"/>
    </source>
</evidence>
<evidence type="ECO:0000256" key="6">
    <source>
        <dbReference type="ARBA" id="ARBA00023136"/>
    </source>
</evidence>